<dbReference type="Proteomes" id="UP000885680">
    <property type="component" value="Unassembled WGS sequence"/>
</dbReference>
<name>A0A9C9NHF4_9HYPH</name>
<dbReference type="EMBL" id="DRGN01000226">
    <property type="protein sequence ID" value="HEU01761.1"/>
    <property type="molecule type" value="Genomic_DNA"/>
</dbReference>
<evidence type="ECO:0000313" key="1">
    <source>
        <dbReference type="EMBL" id="HEU01761.1"/>
    </source>
</evidence>
<sequence>MATLRSVPRSTKAASLRGVLMVDTVRGVLRVRKWPRKYGKPRSALQAWWIDWFKQANKLAQYADGMTQARAIAMTKGSGLYPRDVMLKAMRGRLYVWADETGWKWYPMAAIQDISDSLDVLAQTVGSLLVRATDRWRSVVPGNVNDVLHYKGDTAPPEWLPVATGAGVEQRELPATPIVPDGTANSYDLDVTSYATLAITLDGIGFASGAFTQIQFSTDGGVTFHAGGADYFNTKLTAGADSNVQQAYWTFAASAGTTNHICQMNVTNLRAGRAMFLGIVTRSSADAMHRSGIVNFDGPITNVRIKSDTGANFNAGAIRITGLVAA</sequence>
<comment type="caution">
    <text evidence="1">The sequence shown here is derived from an EMBL/GenBank/DDBJ whole genome shotgun (WGS) entry which is preliminary data.</text>
</comment>
<proteinExistence type="predicted"/>
<evidence type="ECO:0000313" key="2">
    <source>
        <dbReference type="Proteomes" id="UP000885680"/>
    </source>
</evidence>
<reference evidence="1" key="1">
    <citation type="journal article" date="2020" name="mSystems">
        <title>Genome- and Community-Level Interaction Insights into Carbon Utilization and Element Cycling Functions of Hydrothermarchaeota in Hydrothermal Sediment.</title>
        <authorList>
            <person name="Zhou Z."/>
            <person name="Liu Y."/>
            <person name="Xu W."/>
            <person name="Pan J."/>
            <person name="Luo Z.H."/>
            <person name="Li M."/>
        </authorList>
    </citation>
    <scope>NUCLEOTIDE SEQUENCE</scope>
    <source>
        <strain evidence="1">HyVt-347</strain>
    </source>
</reference>
<protein>
    <submittedName>
        <fullName evidence="1">Uncharacterized protein</fullName>
    </submittedName>
</protein>
<organism evidence="1 2">
    <name type="scientific">Aurantimonas coralicida</name>
    <dbReference type="NCBI Taxonomy" id="182270"/>
    <lineage>
        <taxon>Bacteria</taxon>
        <taxon>Pseudomonadati</taxon>
        <taxon>Pseudomonadota</taxon>
        <taxon>Alphaproteobacteria</taxon>
        <taxon>Hyphomicrobiales</taxon>
        <taxon>Aurantimonadaceae</taxon>
        <taxon>Aurantimonas</taxon>
    </lineage>
</organism>
<dbReference type="AlphaFoldDB" id="A0A9C9NHF4"/>
<accession>A0A9C9NHF4</accession>
<gene>
    <name evidence="1" type="ORF">ENH89_15830</name>
</gene>